<dbReference type="GO" id="GO:0006412">
    <property type="term" value="P:translation"/>
    <property type="evidence" value="ECO:0007669"/>
    <property type="project" value="UniProtKB-UniRule"/>
</dbReference>
<comment type="function">
    <text evidence="1">Allows the formation of correctly charged Asn-tRNA(Asn) or Gln-tRNA(Gln) through the transamidation of misacylated Asp-tRNA(Asn) or Glu-tRNA(Gln) in organisms which lack either or both of asparaginyl-tRNA or glutaminyl-tRNA synthetases. The reaction takes place in the presence of glutamine and ATP through an activated phospho-Asp-tRNA(Asn) or phospho-Glu-tRNA(Gln).</text>
</comment>
<keyword evidence="1" id="KW-0547">Nucleotide-binding</keyword>
<dbReference type="Pfam" id="PF02686">
    <property type="entry name" value="GatC"/>
    <property type="match status" value="1"/>
</dbReference>
<evidence type="ECO:0000313" key="2">
    <source>
        <dbReference type="EMBL" id="PJC33395.1"/>
    </source>
</evidence>
<keyword evidence="1" id="KW-0436">Ligase</keyword>
<dbReference type="EC" id="6.3.5.-" evidence="1"/>
<dbReference type="Proteomes" id="UP000231383">
    <property type="component" value="Unassembled WGS sequence"/>
</dbReference>
<comment type="subunit">
    <text evidence="1">Heterotrimer of A, B and C subunits.</text>
</comment>
<dbReference type="GO" id="GO:0050567">
    <property type="term" value="F:glutaminyl-tRNA synthase (glutamine-hydrolyzing) activity"/>
    <property type="evidence" value="ECO:0007669"/>
    <property type="project" value="UniProtKB-UniRule"/>
</dbReference>
<comment type="caution">
    <text evidence="2">The sequence shown here is derived from an EMBL/GenBank/DDBJ whole genome shotgun (WGS) entry which is preliminary data.</text>
</comment>
<reference evidence="3" key="1">
    <citation type="submission" date="2017-09" db="EMBL/GenBank/DDBJ databases">
        <title>Depth-based differentiation of microbial function through sediment-hosted aquifers and enrichment of novel symbionts in the deep terrestrial subsurface.</title>
        <authorList>
            <person name="Probst A.J."/>
            <person name="Ladd B."/>
            <person name="Jarett J.K."/>
            <person name="Geller-Mcgrath D.E."/>
            <person name="Sieber C.M.K."/>
            <person name="Emerson J.B."/>
            <person name="Anantharaman K."/>
            <person name="Thomas B.C."/>
            <person name="Malmstrom R."/>
            <person name="Stieglmeier M."/>
            <person name="Klingl A."/>
            <person name="Woyke T."/>
            <person name="Ryan C.M."/>
            <person name="Banfield J.F."/>
        </authorList>
    </citation>
    <scope>NUCLEOTIDE SEQUENCE [LARGE SCALE GENOMIC DNA]</scope>
</reference>
<keyword evidence="2" id="KW-0808">Transferase</keyword>
<comment type="similarity">
    <text evidence="1">Belongs to the GatC family.</text>
</comment>
<proteinExistence type="inferred from homology"/>
<dbReference type="SUPFAM" id="SSF141000">
    <property type="entry name" value="Glu-tRNAGln amidotransferase C subunit"/>
    <property type="match status" value="1"/>
</dbReference>
<dbReference type="GO" id="GO:0016740">
    <property type="term" value="F:transferase activity"/>
    <property type="evidence" value="ECO:0007669"/>
    <property type="project" value="UniProtKB-KW"/>
</dbReference>
<dbReference type="InterPro" id="IPR003837">
    <property type="entry name" value="GatC"/>
</dbReference>
<dbReference type="AlphaFoldDB" id="A0A2M8F284"/>
<name>A0A2M8F284_9BACT</name>
<dbReference type="GO" id="GO:0006450">
    <property type="term" value="P:regulation of translational fidelity"/>
    <property type="evidence" value="ECO:0007669"/>
    <property type="project" value="InterPro"/>
</dbReference>
<protein>
    <recommendedName>
        <fullName evidence="1">Aspartyl/glutamyl-tRNA(Asn/Gln) amidotransferase subunit C</fullName>
        <shortName evidence="1">Asp/Glu-ADT subunit C</shortName>
        <ecNumber evidence="1">6.3.5.-</ecNumber>
    </recommendedName>
</protein>
<dbReference type="InterPro" id="IPR036113">
    <property type="entry name" value="Asp/Glu-ADT_sf_sub_c"/>
</dbReference>
<comment type="catalytic activity">
    <reaction evidence="1">
        <text>L-aspartyl-tRNA(Asn) + L-glutamine + ATP + H2O = L-asparaginyl-tRNA(Asn) + L-glutamate + ADP + phosphate + 2 H(+)</text>
        <dbReference type="Rhea" id="RHEA:14513"/>
        <dbReference type="Rhea" id="RHEA-COMP:9674"/>
        <dbReference type="Rhea" id="RHEA-COMP:9677"/>
        <dbReference type="ChEBI" id="CHEBI:15377"/>
        <dbReference type="ChEBI" id="CHEBI:15378"/>
        <dbReference type="ChEBI" id="CHEBI:29985"/>
        <dbReference type="ChEBI" id="CHEBI:30616"/>
        <dbReference type="ChEBI" id="CHEBI:43474"/>
        <dbReference type="ChEBI" id="CHEBI:58359"/>
        <dbReference type="ChEBI" id="CHEBI:78515"/>
        <dbReference type="ChEBI" id="CHEBI:78516"/>
        <dbReference type="ChEBI" id="CHEBI:456216"/>
    </reaction>
</comment>
<dbReference type="HAMAP" id="MF_00122">
    <property type="entry name" value="GatC"/>
    <property type="match status" value="1"/>
</dbReference>
<gene>
    <name evidence="1" type="primary">gatC</name>
    <name evidence="2" type="ORF">CO051_01560</name>
</gene>
<evidence type="ECO:0000256" key="1">
    <source>
        <dbReference type="HAMAP-Rule" id="MF_00122"/>
    </source>
</evidence>
<keyword evidence="1" id="KW-0648">Protein biosynthesis</keyword>
<dbReference type="Gene3D" id="1.10.20.60">
    <property type="entry name" value="Glu-tRNAGln amidotransferase C subunit, N-terminal domain"/>
    <property type="match status" value="1"/>
</dbReference>
<dbReference type="NCBIfam" id="TIGR00135">
    <property type="entry name" value="gatC"/>
    <property type="match status" value="1"/>
</dbReference>
<organism evidence="2 3">
    <name type="scientific">Candidatus Roizmanbacteria bacterium CG_4_9_14_0_2_um_filter_39_13</name>
    <dbReference type="NCBI Taxonomy" id="1974839"/>
    <lineage>
        <taxon>Bacteria</taxon>
        <taxon>Candidatus Roizmaniibacteriota</taxon>
    </lineage>
</organism>
<dbReference type="GO" id="GO:0050566">
    <property type="term" value="F:asparaginyl-tRNA synthase (glutamine-hydrolyzing) activity"/>
    <property type="evidence" value="ECO:0007669"/>
    <property type="project" value="RHEA"/>
</dbReference>
<sequence length="100" mass="11510">MSKSVHLTKEDVLHIAQLANLPLSEESIEKYQKDLTETLHYVENLDELDISKTEASSHTTDLQNVFFEDGTKETRKFTQEQATQNAKNIKNGQFVVKRLM</sequence>
<accession>A0A2M8F284</accession>
<evidence type="ECO:0000313" key="3">
    <source>
        <dbReference type="Proteomes" id="UP000231383"/>
    </source>
</evidence>
<comment type="catalytic activity">
    <reaction evidence="1">
        <text>L-glutamyl-tRNA(Gln) + L-glutamine + ATP + H2O = L-glutaminyl-tRNA(Gln) + L-glutamate + ADP + phosphate + H(+)</text>
        <dbReference type="Rhea" id="RHEA:17521"/>
        <dbReference type="Rhea" id="RHEA-COMP:9681"/>
        <dbReference type="Rhea" id="RHEA-COMP:9684"/>
        <dbReference type="ChEBI" id="CHEBI:15377"/>
        <dbReference type="ChEBI" id="CHEBI:15378"/>
        <dbReference type="ChEBI" id="CHEBI:29985"/>
        <dbReference type="ChEBI" id="CHEBI:30616"/>
        <dbReference type="ChEBI" id="CHEBI:43474"/>
        <dbReference type="ChEBI" id="CHEBI:58359"/>
        <dbReference type="ChEBI" id="CHEBI:78520"/>
        <dbReference type="ChEBI" id="CHEBI:78521"/>
        <dbReference type="ChEBI" id="CHEBI:456216"/>
    </reaction>
</comment>
<dbReference type="GO" id="GO:0005524">
    <property type="term" value="F:ATP binding"/>
    <property type="evidence" value="ECO:0007669"/>
    <property type="project" value="UniProtKB-KW"/>
</dbReference>
<keyword evidence="1" id="KW-0067">ATP-binding</keyword>
<dbReference type="EMBL" id="PFSC01000042">
    <property type="protein sequence ID" value="PJC33395.1"/>
    <property type="molecule type" value="Genomic_DNA"/>
</dbReference>